<dbReference type="OrthoDB" id="201213at2759"/>
<dbReference type="EC" id="3.1.1.29" evidence="1"/>
<dbReference type="AlphaFoldDB" id="A0A8J2ED25"/>
<evidence type="ECO:0000313" key="4">
    <source>
        <dbReference type="EMBL" id="CAG5075651.1"/>
    </source>
</evidence>
<evidence type="ECO:0000313" key="5">
    <source>
        <dbReference type="Proteomes" id="UP000786811"/>
    </source>
</evidence>
<dbReference type="Proteomes" id="UP000786811">
    <property type="component" value="Unassembled WGS sequence"/>
</dbReference>
<dbReference type="InterPro" id="IPR023476">
    <property type="entry name" value="Pep_tRNA_hydro_II_dom_sf"/>
</dbReference>
<dbReference type="CDD" id="cd02429">
    <property type="entry name" value="PTH2_like"/>
    <property type="match status" value="1"/>
</dbReference>
<gene>
    <name evidence="4" type="ORF">HICCMSTLAB_LOCUS1792</name>
</gene>
<protein>
    <recommendedName>
        <fullName evidence="1">peptidyl-tRNA hydrolase</fullName>
        <ecNumber evidence="1">3.1.1.29</ecNumber>
    </recommendedName>
</protein>
<name>A0A8J2ED25_COTCN</name>
<dbReference type="SUPFAM" id="SSF102462">
    <property type="entry name" value="Peptidyl-tRNA hydrolase II"/>
    <property type="match status" value="1"/>
</dbReference>
<dbReference type="PANTHER" id="PTHR46194">
    <property type="entry name" value="PEPTIDYL-TRNA HYDROLASE PTRHD1-RELATED"/>
    <property type="match status" value="1"/>
</dbReference>
<reference evidence="4" key="1">
    <citation type="submission" date="2021-04" db="EMBL/GenBank/DDBJ databases">
        <authorList>
            <person name="Chebbi M.A.C M."/>
        </authorList>
    </citation>
    <scope>NUCLEOTIDE SEQUENCE</scope>
</reference>
<dbReference type="InterPro" id="IPR042237">
    <property type="entry name" value="PTRHD1"/>
</dbReference>
<comment type="caution">
    <text evidence="4">The sequence shown here is derived from an EMBL/GenBank/DDBJ whole genome shotgun (WGS) entry which is preliminary data.</text>
</comment>
<dbReference type="GO" id="GO:0004045">
    <property type="term" value="F:peptidyl-tRNA hydrolase activity"/>
    <property type="evidence" value="ECO:0007669"/>
    <property type="project" value="UniProtKB-EC"/>
</dbReference>
<proteinExistence type="predicted"/>
<evidence type="ECO:0000256" key="1">
    <source>
        <dbReference type="ARBA" id="ARBA00013260"/>
    </source>
</evidence>
<evidence type="ECO:0000256" key="3">
    <source>
        <dbReference type="ARBA" id="ARBA00048707"/>
    </source>
</evidence>
<comment type="catalytic activity">
    <reaction evidence="3">
        <text>an N-acyl-L-alpha-aminoacyl-tRNA + H2O = an N-acyl-L-amino acid + a tRNA + H(+)</text>
        <dbReference type="Rhea" id="RHEA:54448"/>
        <dbReference type="Rhea" id="RHEA-COMP:10123"/>
        <dbReference type="Rhea" id="RHEA-COMP:13883"/>
        <dbReference type="ChEBI" id="CHEBI:15377"/>
        <dbReference type="ChEBI" id="CHEBI:15378"/>
        <dbReference type="ChEBI" id="CHEBI:59874"/>
        <dbReference type="ChEBI" id="CHEBI:78442"/>
        <dbReference type="ChEBI" id="CHEBI:138191"/>
        <dbReference type="EC" id="3.1.1.29"/>
    </reaction>
</comment>
<sequence length="204" mass="23305">MENSNSGRFNFKFCCNPRKLENHRAKKSLRQASVKQQTAHNLTNKDYLCTSCRKALDSQITAFNSVVKVNDCVEEELKEVRSKTSEVPLIVQYVVIRGDLLKTMGWPVGAVIAQACHASTAVTHMFYNDPHTQKYLADLDNMHKIVLEATDESKLTGLHSKLSEAEIDHKLWIEQPENIPTCLVCKPYPKSEISKFFKKFKLFK</sequence>
<dbReference type="PANTHER" id="PTHR46194:SF1">
    <property type="entry name" value="PEPTIDYL-TRNA HYDROLASE PTRHD1-RELATED"/>
    <property type="match status" value="1"/>
</dbReference>
<organism evidence="4 5">
    <name type="scientific">Cotesia congregata</name>
    <name type="common">Parasitoid wasp</name>
    <name type="synonym">Apanteles congregatus</name>
    <dbReference type="NCBI Taxonomy" id="51543"/>
    <lineage>
        <taxon>Eukaryota</taxon>
        <taxon>Metazoa</taxon>
        <taxon>Ecdysozoa</taxon>
        <taxon>Arthropoda</taxon>
        <taxon>Hexapoda</taxon>
        <taxon>Insecta</taxon>
        <taxon>Pterygota</taxon>
        <taxon>Neoptera</taxon>
        <taxon>Endopterygota</taxon>
        <taxon>Hymenoptera</taxon>
        <taxon>Apocrita</taxon>
        <taxon>Ichneumonoidea</taxon>
        <taxon>Braconidae</taxon>
        <taxon>Microgastrinae</taxon>
        <taxon>Cotesia</taxon>
    </lineage>
</organism>
<keyword evidence="2 4" id="KW-0378">Hydrolase</keyword>
<dbReference type="Gene3D" id="3.40.1490.10">
    <property type="entry name" value="Bit1"/>
    <property type="match status" value="1"/>
</dbReference>
<dbReference type="Pfam" id="PF01981">
    <property type="entry name" value="PTH2"/>
    <property type="match status" value="1"/>
</dbReference>
<dbReference type="EMBL" id="CAJNRD030001116">
    <property type="protein sequence ID" value="CAG5075651.1"/>
    <property type="molecule type" value="Genomic_DNA"/>
</dbReference>
<dbReference type="InterPro" id="IPR002833">
    <property type="entry name" value="PTH2"/>
</dbReference>
<accession>A0A8J2ED25</accession>
<evidence type="ECO:0000256" key="2">
    <source>
        <dbReference type="ARBA" id="ARBA00022801"/>
    </source>
</evidence>
<keyword evidence="5" id="KW-1185">Reference proteome</keyword>